<reference evidence="2" key="1">
    <citation type="journal article" date="2018" name="Gigascience">
        <title>Genome assembly of the Pink Ipe (Handroanthus impetiginosus, Bignoniaceae), a highly valued, ecologically keystone Neotropical timber forest tree.</title>
        <authorList>
            <person name="Silva-Junior O.B."/>
            <person name="Grattapaglia D."/>
            <person name="Novaes E."/>
            <person name="Collevatti R.G."/>
        </authorList>
    </citation>
    <scope>NUCLEOTIDE SEQUENCE [LARGE SCALE GENOMIC DNA]</scope>
    <source>
        <strain evidence="2">cv. UFG-1</strain>
    </source>
</reference>
<accession>A0A2G9I2L5</accession>
<proteinExistence type="predicted"/>
<sequence length="367" mass="42035">MPQYQHRRFPTPISCFSHRRPSATTNPYLTTCLYNTDVGLFALSWSRTLFGRSLHLHHMHHQHRQASTFHLHMRIKPFPYNKRRGSTKLNLINIHKPATIFWDLSSAKYGSGPEPLSGFYVAIVIDSEIILLVGESLEEAHSVIRSTGAARNRFPSPMILRREHVRGTKLYSTMVSIGGHERNISIECRLVENPRLCFSIDNQRVLQIKHLKWKFRGNESIEIDGNCVQVSWDVYKLLFDHRDNGYALFMFTIFHQKSVGFGVQDDQDIQYNRNNNSKATSLWPQFQPSLGFEFGLGDEKKLMKKNKGGAGLLRRSRRSSSFSSLSSANSSGSWTSSVMEWADSTEEDQLMSLPNSGFSLLVYAWKT</sequence>
<dbReference type="PANTHER" id="PTHR31972:SF3">
    <property type="entry name" value="OS09G0416600 PROTEIN"/>
    <property type="match status" value="1"/>
</dbReference>
<dbReference type="OrthoDB" id="1894291at2759"/>
<dbReference type="PANTHER" id="PTHR31972">
    <property type="entry name" value="EXPRESSED PROTEIN"/>
    <property type="match status" value="1"/>
</dbReference>
<organism evidence="1 2">
    <name type="scientific">Handroanthus impetiginosus</name>
    <dbReference type="NCBI Taxonomy" id="429701"/>
    <lineage>
        <taxon>Eukaryota</taxon>
        <taxon>Viridiplantae</taxon>
        <taxon>Streptophyta</taxon>
        <taxon>Embryophyta</taxon>
        <taxon>Tracheophyta</taxon>
        <taxon>Spermatophyta</taxon>
        <taxon>Magnoliopsida</taxon>
        <taxon>eudicotyledons</taxon>
        <taxon>Gunneridae</taxon>
        <taxon>Pentapetalae</taxon>
        <taxon>asterids</taxon>
        <taxon>lamiids</taxon>
        <taxon>Lamiales</taxon>
        <taxon>Bignoniaceae</taxon>
        <taxon>Crescentiina</taxon>
        <taxon>Tabebuia alliance</taxon>
        <taxon>Handroanthus</taxon>
    </lineage>
</organism>
<gene>
    <name evidence="1" type="ORF">CDL12_03250</name>
</gene>
<dbReference type="Proteomes" id="UP000231279">
    <property type="component" value="Unassembled WGS sequence"/>
</dbReference>
<dbReference type="InterPro" id="IPR008586">
    <property type="entry name" value="DUF868_pln"/>
</dbReference>
<keyword evidence="2" id="KW-1185">Reference proteome</keyword>
<protein>
    <recommendedName>
        <fullName evidence="3">DUF868 domain-containing protein</fullName>
    </recommendedName>
</protein>
<dbReference type="EMBL" id="NKXS01000475">
    <property type="protein sequence ID" value="PIN24007.1"/>
    <property type="molecule type" value="Genomic_DNA"/>
</dbReference>
<dbReference type="STRING" id="429701.A0A2G9I2L5"/>
<comment type="caution">
    <text evidence="1">The sequence shown here is derived from an EMBL/GenBank/DDBJ whole genome shotgun (WGS) entry which is preliminary data.</text>
</comment>
<dbReference type="Pfam" id="PF05910">
    <property type="entry name" value="DUF868"/>
    <property type="match status" value="1"/>
</dbReference>
<evidence type="ECO:0008006" key="3">
    <source>
        <dbReference type="Google" id="ProtNLM"/>
    </source>
</evidence>
<evidence type="ECO:0000313" key="2">
    <source>
        <dbReference type="Proteomes" id="UP000231279"/>
    </source>
</evidence>
<name>A0A2G9I2L5_9LAMI</name>
<evidence type="ECO:0000313" key="1">
    <source>
        <dbReference type="EMBL" id="PIN24007.1"/>
    </source>
</evidence>
<dbReference type="AlphaFoldDB" id="A0A2G9I2L5"/>